<reference evidence="8 9" key="1">
    <citation type="journal article" date="2014" name="Agronomy (Basel)">
        <title>A Draft Genome Sequence for Ensete ventricosum, the Drought-Tolerant Tree Against Hunger.</title>
        <authorList>
            <person name="Harrison J."/>
            <person name="Moore K.A."/>
            <person name="Paszkiewicz K."/>
            <person name="Jones T."/>
            <person name="Grant M."/>
            <person name="Ambacheew D."/>
            <person name="Muzemil S."/>
            <person name="Studholme D.J."/>
        </authorList>
    </citation>
    <scope>NUCLEOTIDE SEQUENCE [LARGE SCALE GENOMIC DNA]</scope>
</reference>
<dbReference type="GO" id="GO:0003677">
    <property type="term" value="F:DNA binding"/>
    <property type="evidence" value="ECO:0007669"/>
    <property type="project" value="UniProtKB-KW"/>
</dbReference>
<proteinExistence type="inferred from homology"/>
<comment type="similarity">
    <text evidence="3">Belongs to the bZIP family.</text>
</comment>
<evidence type="ECO:0000256" key="3">
    <source>
        <dbReference type="ARBA" id="ARBA00007163"/>
    </source>
</evidence>
<dbReference type="Proteomes" id="UP000287651">
    <property type="component" value="Unassembled WGS sequence"/>
</dbReference>
<accession>A0A426YUU1</accession>
<evidence type="ECO:0000256" key="6">
    <source>
        <dbReference type="ARBA" id="ARBA00023163"/>
    </source>
</evidence>
<gene>
    <name evidence="8" type="ORF">B296_00018629</name>
</gene>
<dbReference type="AlphaFoldDB" id="A0A426YUU1"/>
<dbReference type="GO" id="GO:0005789">
    <property type="term" value="C:endoplasmic reticulum membrane"/>
    <property type="evidence" value="ECO:0007669"/>
    <property type="project" value="UniProtKB-SubCell"/>
</dbReference>
<keyword evidence="6" id="KW-0804">Transcription</keyword>
<dbReference type="GO" id="GO:0005634">
    <property type="term" value="C:nucleus"/>
    <property type="evidence" value="ECO:0007669"/>
    <property type="project" value="UniProtKB-SubCell"/>
</dbReference>
<dbReference type="EMBL" id="AMZH03010081">
    <property type="protein sequence ID" value="RRT55451.1"/>
    <property type="molecule type" value="Genomic_DNA"/>
</dbReference>
<evidence type="ECO:0000256" key="4">
    <source>
        <dbReference type="ARBA" id="ARBA00023015"/>
    </source>
</evidence>
<sequence>MDHAGNVPREGTGEEQRTRGIFFPLLLLSPLIDCQELILVVPPGSGRSVYCSASGLFDVSSSSSSSSIVPTNSIINASSIVNASENLPPTSSHPRKKRNRRIMYPEPIPLRGTTTANNTEQFEKPTESSNFHNPKPVSSVVVSILADPREAGDGETDGRISPNSLSRIFVVVLLDSVKYVTYSCVLPFKTSAAHLVN</sequence>
<keyword evidence="5" id="KW-0238">DNA-binding</keyword>
<evidence type="ECO:0000313" key="9">
    <source>
        <dbReference type="Proteomes" id="UP000287651"/>
    </source>
</evidence>
<name>A0A426YUU1_ENSVE</name>
<evidence type="ECO:0000313" key="8">
    <source>
        <dbReference type="EMBL" id="RRT55451.1"/>
    </source>
</evidence>
<dbReference type="PANTHER" id="PTHR47416">
    <property type="entry name" value="BASIC-LEUCINE ZIPPER TRANSCRIPTION FACTOR F-RELATED"/>
    <property type="match status" value="1"/>
</dbReference>
<evidence type="ECO:0000256" key="7">
    <source>
        <dbReference type="ARBA" id="ARBA00023242"/>
    </source>
</evidence>
<comment type="subcellular location">
    <subcellularLocation>
        <location evidence="2">Endoplasmic reticulum membrane</location>
        <topology evidence="2">Single-pass membrane protein</topology>
    </subcellularLocation>
    <subcellularLocation>
        <location evidence="1">Nucleus</location>
    </subcellularLocation>
</comment>
<protein>
    <submittedName>
        <fullName evidence="8">Uncharacterized protein</fullName>
    </submittedName>
</protein>
<keyword evidence="7" id="KW-0539">Nucleus</keyword>
<dbReference type="PANTHER" id="PTHR47416:SF3">
    <property type="entry name" value="BZIP TRANSCRIPTION FACTOR 17-RELATED"/>
    <property type="match status" value="1"/>
</dbReference>
<evidence type="ECO:0000256" key="5">
    <source>
        <dbReference type="ARBA" id="ARBA00023125"/>
    </source>
</evidence>
<evidence type="ECO:0000256" key="2">
    <source>
        <dbReference type="ARBA" id="ARBA00004389"/>
    </source>
</evidence>
<comment type="caution">
    <text evidence="8">The sequence shown here is derived from an EMBL/GenBank/DDBJ whole genome shotgun (WGS) entry which is preliminary data.</text>
</comment>
<keyword evidence="4" id="KW-0805">Transcription regulation</keyword>
<evidence type="ECO:0000256" key="1">
    <source>
        <dbReference type="ARBA" id="ARBA00004123"/>
    </source>
</evidence>
<organism evidence="8 9">
    <name type="scientific">Ensete ventricosum</name>
    <name type="common">Abyssinian banana</name>
    <name type="synonym">Musa ensete</name>
    <dbReference type="NCBI Taxonomy" id="4639"/>
    <lineage>
        <taxon>Eukaryota</taxon>
        <taxon>Viridiplantae</taxon>
        <taxon>Streptophyta</taxon>
        <taxon>Embryophyta</taxon>
        <taxon>Tracheophyta</taxon>
        <taxon>Spermatophyta</taxon>
        <taxon>Magnoliopsida</taxon>
        <taxon>Liliopsida</taxon>
        <taxon>Zingiberales</taxon>
        <taxon>Musaceae</taxon>
        <taxon>Ensete</taxon>
    </lineage>
</organism>